<protein>
    <submittedName>
        <fullName evidence="1">Uncharacterized protein</fullName>
    </submittedName>
</protein>
<name>A0A0E9R459_ANGAN</name>
<accession>A0A0E9R459</accession>
<organism evidence="1">
    <name type="scientific">Anguilla anguilla</name>
    <name type="common">European freshwater eel</name>
    <name type="synonym">Muraena anguilla</name>
    <dbReference type="NCBI Taxonomy" id="7936"/>
    <lineage>
        <taxon>Eukaryota</taxon>
        <taxon>Metazoa</taxon>
        <taxon>Chordata</taxon>
        <taxon>Craniata</taxon>
        <taxon>Vertebrata</taxon>
        <taxon>Euteleostomi</taxon>
        <taxon>Actinopterygii</taxon>
        <taxon>Neopterygii</taxon>
        <taxon>Teleostei</taxon>
        <taxon>Anguilliformes</taxon>
        <taxon>Anguillidae</taxon>
        <taxon>Anguilla</taxon>
    </lineage>
</organism>
<dbReference type="AlphaFoldDB" id="A0A0E9R459"/>
<proteinExistence type="predicted"/>
<reference evidence="1" key="1">
    <citation type="submission" date="2014-11" db="EMBL/GenBank/DDBJ databases">
        <authorList>
            <person name="Amaro Gonzalez C."/>
        </authorList>
    </citation>
    <scope>NUCLEOTIDE SEQUENCE</scope>
</reference>
<dbReference type="EMBL" id="GBXM01084683">
    <property type="protein sequence ID" value="JAH23894.1"/>
    <property type="molecule type" value="Transcribed_RNA"/>
</dbReference>
<sequence length="24" mass="3021">MYRFRIHFPTKPRCELRGIMNIKL</sequence>
<reference evidence="1" key="2">
    <citation type="journal article" date="2015" name="Fish Shellfish Immunol.">
        <title>Early steps in the European eel (Anguilla anguilla)-Vibrio vulnificus interaction in the gills: Role of the RtxA13 toxin.</title>
        <authorList>
            <person name="Callol A."/>
            <person name="Pajuelo D."/>
            <person name="Ebbesson L."/>
            <person name="Teles M."/>
            <person name="MacKenzie S."/>
            <person name="Amaro C."/>
        </authorList>
    </citation>
    <scope>NUCLEOTIDE SEQUENCE</scope>
</reference>
<evidence type="ECO:0000313" key="1">
    <source>
        <dbReference type="EMBL" id="JAH23894.1"/>
    </source>
</evidence>